<dbReference type="Proteomes" id="UP000325606">
    <property type="component" value="Chromosome"/>
</dbReference>
<gene>
    <name evidence="1" type="ORF">F5I99_18515</name>
</gene>
<organism evidence="1 2">
    <name type="scientific">Nitrincola iocasae</name>
    <dbReference type="NCBI Taxonomy" id="2614693"/>
    <lineage>
        <taxon>Bacteria</taxon>
        <taxon>Pseudomonadati</taxon>
        <taxon>Pseudomonadota</taxon>
        <taxon>Gammaproteobacteria</taxon>
        <taxon>Oceanospirillales</taxon>
        <taxon>Oceanospirillaceae</taxon>
        <taxon>Nitrincola</taxon>
    </lineage>
</organism>
<evidence type="ECO:0000313" key="1">
    <source>
        <dbReference type="EMBL" id="QEW08324.1"/>
    </source>
</evidence>
<protein>
    <submittedName>
        <fullName evidence="1">YaeQ family protein</fullName>
    </submittedName>
</protein>
<dbReference type="InterPro" id="IPR009822">
    <property type="entry name" value="YaeQ"/>
</dbReference>
<sequence length="182" mass="20662">MALKAQVIKAQLQIADMDRHHYQDYALRLAQHPSETDERLMIRLLAFALNASEQLEFARDLSGEGGAELWAPNLHGGIDLWIIFGQVDEKWLRKASQQAGHVKVYTYGGRSVPIWWQQNQQALQRYENLEVWEISDDSVKALGALADRNLQLQISINEGQVWIADAKTSVALEPRLLKGFKA</sequence>
<dbReference type="SMART" id="SM01322">
    <property type="entry name" value="YaeQ"/>
    <property type="match status" value="1"/>
</dbReference>
<keyword evidence="2" id="KW-1185">Reference proteome</keyword>
<dbReference type="InterPro" id="IPR011335">
    <property type="entry name" value="Restrct_endonuc-II-like"/>
</dbReference>
<evidence type="ECO:0000313" key="2">
    <source>
        <dbReference type="Proteomes" id="UP000325606"/>
    </source>
</evidence>
<dbReference type="PIRSF" id="PIRSF011484">
    <property type="entry name" value="YaeQ"/>
    <property type="match status" value="1"/>
</dbReference>
<dbReference type="SUPFAM" id="SSF52980">
    <property type="entry name" value="Restriction endonuclease-like"/>
    <property type="match status" value="1"/>
</dbReference>
<dbReference type="PANTHER" id="PTHR38784:SF1">
    <property type="entry name" value="SUCROSE PHOSPHORYLASE"/>
    <property type="match status" value="1"/>
</dbReference>
<proteinExistence type="predicted"/>
<dbReference type="RefSeq" id="WP_151058631.1">
    <property type="nucleotide sequence ID" value="NZ_CP044222.1"/>
</dbReference>
<dbReference type="Gene3D" id="3.10.640.10">
    <property type="entry name" value="Restriction endonuclease-like alpha-beta roll domain"/>
    <property type="match status" value="1"/>
</dbReference>
<dbReference type="InterPro" id="IPR038590">
    <property type="entry name" value="YaeQ_sf"/>
</dbReference>
<dbReference type="EMBL" id="CP044222">
    <property type="protein sequence ID" value="QEW08324.1"/>
    <property type="molecule type" value="Genomic_DNA"/>
</dbReference>
<reference evidence="1 2" key="1">
    <citation type="submission" date="2019-09" db="EMBL/GenBank/DDBJ databases">
        <title>Nitrincola iocasae sp. nov., a bacterium isolated from the sediment collected at a cold seep field in South China Sea.</title>
        <authorList>
            <person name="Zhang H."/>
            <person name="Wang H."/>
            <person name="Li C."/>
        </authorList>
    </citation>
    <scope>NUCLEOTIDE SEQUENCE [LARGE SCALE GENOMIC DNA]</scope>
    <source>
        <strain evidence="1 2">KXZD1103</strain>
    </source>
</reference>
<name>A0A5J6LIC3_9GAMM</name>
<dbReference type="Pfam" id="PF07152">
    <property type="entry name" value="YaeQ"/>
    <property type="match status" value="1"/>
</dbReference>
<accession>A0A5J6LIC3</accession>
<dbReference type="KEGG" id="nik:F5I99_18515"/>
<dbReference type="AlphaFoldDB" id="A0A5J6LIC3"/>
<dbReference type="PANTHER" id="PTHR38784">
    <property type="entry name" value="SUCROSE PHOSPHORYLASE"/>
    <property type="match status" value="1"/>
</dbReference>